<organism evidence="7">
    <name type="scientific">Chlamydia pneumoniae</name>
    <name type="common">Chlamydophila pneumoniae</name>
    <dbReference type="NCBI Taxonomy" id="83558"/>
    <lineage>
        <taxon>Bacteria</taxon>
        <taxon>Pseudomonadati</taxon>
        <taxon>Chlamydiota</taxon>
        <taxon>Chlamydiia</taxon>
        <taxon>Chlamydiales</taxon>
        <taxon>Chlamydiaceae</taxon>
        <taxon>Chlamydia/Chlamydophila group</taxon>
        <taxon>Chlamydia</taxon>
    </lineage>
</organism>
<evidence type="ECO:0000256" key="4">
    <source>
        <dbReference type="ARBA" id="ARBA00023136"/>
    </source>
</evidence>
<dbReference type="Pfam" id="PF03180">
    <property type="entry name" value="Lipoprotein_9"/>
    <property type="match status" value="1"/>
</dbReference>
<evidence type="ECO:0000256" key="5">
    <source>
        <dbReference type="ARBA" id="ARBA00023139"/>
    </source>
</evidence>
<evidence type="ECO:0000256" key="6">
    <source>
        <dbReference type="ARBA" id="ARBA00023288"/>
    </source>
</evidence>
<comment type="similarity">
    <text evidence="2">Belongs to the NlpA lipoprotein family.</text>
</comment>
<comment type="subcellular location">
    <subcellularLocation>
        <location evidence="1">Membrane</location>
        <topology evidence="1">Lipid-anchor</topology>
    </subcellularLocation>
</comment>
<name>A0A0F7X1G0_CHLPN</name>
<dbReference type="SUPFAM" id="SSF53850">
    <property type="entry name" value="Periplasmic binding protein-like II"/>
    <property type="match status" value="1"/>
</dbReference>
<keyword evidence="3" id="KW-0732">Signal</keyword>
<reference evidence="7" key="1">
    <citation type="submission" date="2015-05" db="EMBL/GenBank/DDBJ databases">
        <authorList>
            <person name="Rattei Thomas"/>
        </authorList>
    </citation>
    <scope>NUCLEOTIDE SEQUENCE</scope>
    <source>
        <strain evidence="7">DC9</strain>
    </source>
</reference>
<dbReference type="PANTHER" id="PTHR30429">
    <property type="entry name" value="D-METHIONINE-BINDING LIPOPROTEIN METQ"/>
    <property type="match status" value="1"/>
</dbReference>
<protein>
    <submittedName>
        <fullName evidence="7">Methionine-binding lipoprotein MetQ</fullName>
    </submittedName>
</protein>
<dbReference type="GO" id="GO:0016020">
    <property type="term" value="C:membrane"/>
    <property type="evidence" value="ECO:0007669"/>
    <property type="project" value="UniProtKB-SubCell"/>
</dbReference>
<dbReference type="EMBL" id="LN847040">
    <property type="protein sequence ID" value="CRI42402.1"/>
    <property type="molecule type" value="Genomic_DNA"/>
</dbReference>
<gene>
    <name evidence="7" type="primary">metQ</name>
    <name evidence="7" type="ORF">BN1224_DC9_BI_00010</name>
</gene>
<proteinExistence type="inferred from homology"/>
<dbReference type="AlphaFoldDB" id="A0A0F7X1G0"/>
<dbReference type="Gene3D" id="3.40.190.10">
    <property type="entry name" value="Periplasmic binding protein-like II"/>
    <property type="match status" value="2"/>
</dbReference>
<keyword evidence="5" id="KW-0564">Palmitate</keyword>
<dbReference type="CDD" id="cd13597">
    <property type="entry name" value="PBP2_lipoprotein_Tp32"/>
    <property type="match status" value="1"/>
</dbReference>
<evidence type="ECO:0000313" key="7">
    <source>
        <dbReference type="EMBL" id="CRI42402.1"/>
    </source>
</evidence>
<keyword evidence="4" id="KW-0472">Membrane</keyword>
<evidence type="ECO:0000256" key="3">
    <source>
        <dbReference type="ARBA" id="ARBA00022729"/>
    </source>
</evidence>
<dbReference type="PANTHER" id="PTHR30429:SF0">
    <property type="entry name" value="METHIONINE-BINDING LIPOPROTEIN METQ"/>
    <property type="match status" value="1"/>
</dbReference>
<dbReference type="PROSITE" id="PS51257">
    <property type="entry name" value="PROKAR_LIPOPROTEIN"/>
    <property type="match status" value="1"/>
</dbReference>
<keyword evidence="6 7" id="KW-0449">Lipoprotein</keyword>
<evidence type="ECO:0000256" key="1">
    <source>
        <dbReference type="ARBA" id="ARBA00004635"/>
    </source>
</evidence>
<dbReference type="InterPro" id="IPR004872">
    <property type="entry name" value="Lipoprotein_NlpA"/>
</dbReference>
<evidence type="ECO:0000256" key="2">
    <source>
        <dbReference type="ARBA" id="ARBA00008973"/>
    </source>
</evidence>
<accession>A0A0F7X1G0</accession>
<sequence>MKKKLSLLVGLIFVLSSCHKEDAQNKIRIVASPTPHAELLESLQEEAKDLGIKLKILPVDDYRIPNRLLLDKQVDANYFQHQAFLDDECERYDCKGELVVIAKVHLEPQAIYSKKHSSLESLKSQKKLTIAIPVDRTNAQRALHLLEECGLIVCKGPANLNMTAKDVCGKENRSINILEVSAPLLVGSLPDVDAAVIPGNFAIAANLSPKKDSLCLEDLSVSKYTNLVVIRSEDVGSPKMIKLQKLFQSPSVQHFFDTKYHGNILTMTQDNG</sequence>